<evidence type="ECO:0000313" key="3">
    <source>
        <dbReference type="EMBL" id="SLM11565.1"/>
    </source>
</evidence>
<sequence>MRYFISIERIKLVRVSWLLYIQVDVDEHPDERGRYIITGSHQLHIRAKVSQSLAGRTALLELLPLSIEELNNAGIAMDRDEYLYTGFLPRIYQEGLDPSMLYRNYYQTYVERDVRQIASIRNLLAFETFLKLLAGRVGQILNLSDLANSTGVSSTTLSEWLSILEASFIVYRLKPYFRNFGKRLIKAPKLYFLEPGLVNYLLGIRDVQQIPTHPLLGGMFENLVVSEAIKACLNARMNPNLYFLRDSKGLECDLLVERENRLMPIEIKASRTFSADFCKKFSAIRKLDPAFETGVIVYGGDRSFEYAACKVIGFADTAQLFGGKTPADQQVIMK</sequence>
<dbReference type="Pfam" id="PF13173">
    <property type="entry name" value="AAA_14"/>
    <property type="match status" value="1"/>
</dbReference>
<accession>A0A3P3XH80</accession>
<gene>
    <name evidence="3" type="ORF">SPIROBIBN47_200025</name>
</gene>
<dbReference type="InterPro" id="IPR025420">
    <property type="entry name" value="DUF4143"/>
</dbReference>
<dbReference type="PANTHER" id="PTHR43566:SF2">
    <property type="entry name" value="DUF4143 DOMAIN-CONTAINING PROTEIN"/>
    <property type="match status" value="1"/>
</dbReference>
<feature type="domain" description="DUF4143" evidence="2">
    <location>
        <begin position="111"/>
        <end position="270"/>
    </location>
</feature>
<evidence type="ECO:0000259" key="2">
    <source>
        <dbReference type="Pfam" id="PF13635"/>
    </source>
</evidence>
<evidence type="ECO:0008006" key="4">
    <source>
        <dbReference type="Google" id="ProtNLM"/>
    </source>
</evidence>
<dbReference type="EMBL" id="FWDM01000013">
    <property type="protein sequence ID" value="SLM11565.1"/>
    <property type="molecule type" value="Genomic_DNA"/>
</dbReference>
<dbReference type="Pfam" id="PF13635">
    <property type="entry name" value="DUF4143"/>
    <property type="match status" value="1"/>
</dbReference>
<dbReference type="PANTHER" id="PTHR43566">
    <property type="entry name" value="CONSERVED PROTEIN"/>
    <property type="match status" value="1"/>
</dbReference>
<feature type="domain" description="AAA" evidence="1">
    <location>
        <begin position="17"/>
        <end position="70"/>
    </location>
</feature>
<dbReference type="InterPro" id="IPR041682">
    <property type="entry name" value="AAA_14"/>
</dbReference>
<proteinExistence type="predicted"/>
<name>A0A3P3XH80_9SPIR</name>
<evidence type="ECO:0000259" key="1">
    <source>
        <dbReference type="Pfam" id="PF13173"/>
    </source>
</evidence>
<organism evidence="3">
    <name type="scientific">uncultured spirochete</name>
    <dbReference type="NCBI Taxonomy" id="156406"/>
    <lineage>
        <taxon>Bacteria</taxon>
        <taxon>Pseudomonadati</taxon>
        <taxon>Spirochaetota</taxon>
        <taxon>Spirochaetia</taxon>
        <taxon>Spirochaetales</taxon>
        <taxon>environmental samples</taxon>
    </lineage>
</organism>
<dbReference type="AlphaFoldDB" id="A0A3P3XH80"/>
<reference evidence="3" key="1">
    <citation type="submission" date="2017-02" db="EMBL/GenBank/DDBJ databases">
        <authorList>
            <person name="Regsiter A."/>
            <person name="William W."/>
        </authorList>
    </citation>
    <scope>NUCLEOTIDE SEQUENCE</scope>
    <source>
        <strain evidence="3">Bib</strain>
    </source>
</reference>
<protein>
    <recommendedName>
        <fullName evidence="4">AAA family ATPase</fullName>
    </recommendedName>
</protein>